<dbReference type="InterPro" id="IPR008254">
    <property type="entry name" value="Flavodoxin/NO_synth"/>
</dbReference>
<protein>
    <submittedName>
        <fullName evidence="2">Flavodoxin</fullName>
    </submittedName>
</protein>
<dbReference type="GO" id="GO:0010181">
    <property type="term" value="F:FMN binding"/>
    <property type="evidence" value="ECO:0007669"/>
    <property type="project" value="InterPro"/>
</dbReference>
<dbReference type="PANTHER" id="PTHR39201">
    <property type="entry name" value="EXPORTED PROTEIN-RELATED"/>
    <property type="match status" value="1"/>
</dbReference>
<dbReference type="GO" id="GO:0016651">
    <property type="term" value="F:oxidoreductase activity, acting on NAD(P)H"/>
    <property type="evidence" value="ECO:0007669"/>
    <property type="project" value="UniProtKB-ARBA"/>
</dbReference>
<dbReference type="Gene3D" id="3.40.50.360">
    <property type="match status" value="1"/>
</dbReference>
<dbReference type="NCBIfam" id="NF005501">
    <property type="entry name" value="PRK07116.1"/>
    <property type="match status" value="1"/>
</dbReference>
<dbReference type="AlphaFoldDB" id="C6PS40"/>
<name>C6PS40_9CLOT</name>
<dbReference type="RefSeq" id="WP_007060492.1">
    <property type="nucleotide sequence ID" value="NZ_ACVI01000020.1"/>
</dbReference>
<dbReference type="KEGG" id="cck:Ccar_13995"/>
<sequence length="160" mass="17716">MSKTLVTYFSASGVTRRVAENLSAVVGADLYEIKPEKPYTKEDLNWNNKSSRSSIEMNDVNSRPAILDKVNNFQEYNVIFVGFPIWWYVAPTIINTFMESYDFSGKTVVTFCTSGGSGMGNSDKILKACCDPSVRWVSGKRLSAGATAESMKEWIIGLGL</sequence>
<evidence type="ECO:0000313" key="2">
    <source>
        <dbReference type="EMBL" id="EET87965.1"/>
    </source>
</evidence>
<feature type="domain" description="Flavodoxin-like" evidence="1">
    <location>
        <begin position="3"/>
        <end position="155"/>
    </location>
</feature>
<dbReference type="PANTHER" id="PTHR39201:SF1">
    <property type="entry name" value="FLAVODOXIN-LIKE DOMAIN-CONTAINING PROTEIN"/>
    <property type="match status" value="1"/>
</dbReference>
<comment type="caution">
    <text evidence="2">The sequence shown here is derived from an EMBL/GenBank/DDBJ whole genome shotgun (WGS) entry which is preliminary data.</text>
</comment>
<dbReference type="InterPro" id="IPR029039">
    <property type="entry name" value="Flavoprotein-like_sf"/>
</dbReference>
<dbReference type="EMBL" id="ACVI01000020">
    <property type="protein sequence ID" value="EET87965.1"/>
    <property type="molecule type" value="Genomic_DNA"/>
</dbReference>
<evidence type="ECO:0000313" key="3">
    <source>
        <dbReference type="Proteomes" id="UP000004198"/>
    </source>
</evidence>
<dbReference type="eggNOG" id="COG0716">
    <property type="taxonomic scope" value="Bacteria"/>
</dbReference>
<dbReference type="Proteomes" id="UP000004198">
    <property type="component" value="Unassembled WGS sequence"/>
</dbReference>
<dbReference type="PATRIC" id="fig|536227.13.peg.2934"/>
<dbReference type="SUPFAM" id="SSF52218">
    <property type="entry name" value="Flavoproteins"/>
    <property type="match status" value="1"/>
</dbReference>
<proteinExistence type="predicted"/>
<dbReference type="OrthoDB" id="9806505at2"/>
<dbReference type="STRING" id="536227.Ccar_13995"/>
<gene>
    <name evidence="2" type="ORF">CcarbDRAFT_1607</name>
</gene>
<dbReference type="Pfam" id="PF12682">
    <property type="entry name" value="Flavodoxin_4"/>
    <property type="match status" value="1"/>
</dbReference>
<evidence type="ECO:0000259" key="1">
    <source>
        <dbReference type="Pfam" id="PF12682"/>
    </source>
</evidence>
<organism evidence="2 3">
    <name type="scientific">Clostridium carboxidivorans P7</name>
    <dbReference type="NCBI Taxonomy" id="536227"/>
    <lineage>
        <taxon>Bacteria</taxon>
        <taxon>Bacillati</taxon>
        <taxon>Bacillota</taxon>
        <taxon>Clostridia</taxon>
        <taxon>Eubacteriales</taxon>
        <taxon>Clostridiaceae</taxon>
        <taxon>Clostridium</taxon>
    </lineage>
</organism>
<keyword evidence="3" id="KW-1185">Reference proteome</keyword>
<reference evidence="2 3" key="1">
    <citation type="submission" date="2009-06" db="EMBL/GenBank/DDBJ databases">
        <title>The draft genome of Clostridium carboxidivorans P7.</title>
        <authorList>
            <consortium name="US DOE Joint Genome Institute (JGI-PGF)"/>
            <person name="Lucas S."/>
            <person name="Copeland A."/>
            <person name="Lapidus A."/>
            <person name="Glavina del Rio T."/>
            <person name="Tice H."/>
            <person name="Bruce D."/>
            <person name="Goodwin L."/>
            <person name="Pitluck S."/>
            <person name="Larimer F."/>
            <person name="Land M.L."/>
            <person name="Hauser L."/>
            <person name="Hemme C.L."/>
        </authorList>
    </citation>
    <scope>NUCLEOTIDE SEQUENCE [LARGE SCALE GENOMIC DNA]</scope>
    <source>
        <strain evidence="2 3">P7</strain>
    </source>
</reference>
<accession>C6PS40</accession>